<dbReference type="AlphaFoldDB" id="S3JEK4"/>
<dbReference type="PATRIC" id="fig|566551.4.peg.1137"/>
<keyword evidence="1" id="KW-0472">Membrane</keyword>
<evidence type="ECO:0008006" key="4">
    <source>
        <dbReference type="Google" id="ProtNLM"/>
    </source>
</evidence>
<proteinExistence type="predicted"/>
<gene>
    <name evidence="2" type="ORF">HMPREF0201_01237</name>
</gene>
<evidence type="ECO:0000256" key="1">
    <source>
        <dbReference type="SAM" id="Phobius"/>
    </source>
</evidence>
<feature type="transmembrane region" description="Helical" evidence="1">
    <location>
        <begin position="37"/>
        <end position="56"/>
    </location>
</feature>
<reference evidence="2 3" key="1">
    <citation type="submission" date="2013-04" db="EMBL/GenBank/DDBJ databases">
        <authorList>
            <person name="Weinstock G."/>
            <person name="Sodergren E."/>
            <person name="Lobos E.A."/>
            <person name="Fulton L."/>
            <person name="Fulton R."/>
            <person name="Courtney L."/>
            <person name="Fronick C."/>
            <person name="O'Laughlin M."/>
            <person name="Godfrey J."/>
            <person name="Wilson R.M."/>
            <person name="Miner T."/>
            <person name="Farmer C."/>
            <person name="Delehaunty K."/>
            <person name="Cordes M."/>
            <person name="Minx P."/>
            <person name="Tomlinson C."/>
            <person name="Chen J."/>
            <person name="Wollam A."/>
            <person name="Pepin K.H."/>
            <person name="Palsikar V.B."/>
            <person name="Zhang X."/>
            <person name="Suruliraj S."/>
            <person name="Perna N.T."/>
            <person name="Plunkett G."/>
            <person name="Warren W."/>
            <person name="Mitreva M."/>
            <person name="Mardis E.R."/>
            <person name="Wilson R.K."/>
        </authorList>
    </citation>
    <scope>NUCLEOTIDE SEQUENCE [LARGE SCALE GENOMIC DNA]</scope>
    <source>
        <strain evidence="2 3">DSM 4568</strain>
    </source>
</reference>
<evidence type="ECO:0000313" key="2">
    <source>
        <dbReference type="EMBL" id="EPF18632.1"/>
    </source>
</evidence>
<feature type="transmembrane region" description="Helical" evidence="1">
    <location>
        <begin position="95"/>
        <end position="113"/>
    </location>
</feature>
<dbReference type="Proteomes" id="UP000014585">
    <property type="component" value="Unassembled WGS sequence"/>
</dbReference>
<dbReference type="GO" id="GO:0016020">
    <property type="term" value="C:membrane"/>
    <property type="evidence" value="ECO:0007669"/>
    <property type="project" value="InterPro"/>
</dbReference>
<comment type="caution">
    <text evidence="2">The sequence shown here is derived from an EMBL/GenBank/DDBJ whole genome shotgun (WGS) entry which is preliminary data.</text>
</comment>
<feature type="transmembrane region" description="Helical" evidence="1">
    <location>
        <begin position="68"/>
        <end position="86"/>
    </location>
</feature>
<sequence>MAKVLSNWVKALRGNPQIIFYQKQMSGGEMHKRGQRWLGITCCFVLFILVFLSLHLHVMGRFIASGHYELGLLFFLFPGAVASFFSKSDKVVKPLVGAMLASPVCLLIAQLFLSTPRSFWQEIAWLLSAVFWSSLGSLCYLLFVLYRSNARANKKTDL</sequence>
<keyword evidence="1" id="KW-1133">Transmembrane helix</keyword>
<organism evidence="2 3">
    <name type="scientific">Cedecea davisae DSM 4568</name>
    <dbReference type="NCBI Taxonomy" id="566551"/>
    <lineage>
        <taxon>Bacteria</taxon>
        <taxon>Pseudomonadati</taxon>
        <taxon>Pseudomonadota</taxon>
        <taxon>Gammaproteobacteria</taxon>
        <taxon>Enterobacterales</taxon>
        <taxon>Enterobacteriaceae</taxon>
        <taxon>Cedecea</taxon>
    </lineage>
</organism>
<dbReference type="HOGENOM" id="CLU_140365_0_0_6"/>
<dbReference type="InterPro" id="IPR020368">
    <property type="entry name" value="Uncharacterised_YbjM"/>
</dbReference>
<keyword evidence="1" id="KW-0812">Transmembrane</keyword>
<dbReference type="Pfam" id="PF11045">
    <property type="entry name" value="YbjM"/>
    <property type="match status" value="1"/>
</dbReference>
<feature type="transmembrane region" description="Helical" evidence="1">
    <location>
        <begin position="125"/>
        <end position="146"/>
    </location>
</feature>
<name>S3JEK4_9ENTR</name>
<evidence type="ECO:0000313" key="3">
    <source>
        <dbReference type="Proteomes" id="UP000014585"/>
    </source>
</evidence>
<protein>
    <recommendedName>
        <fullName evidence="4">Inner membrane protein YbjM</fullName>
    </recommendedName>
</protein>
<dbReference type="EMBL" id="ATDT01000006">
    <property type="protein sequence ID" value="EPF18632.1"/>
    <property type="molecule type" value="Genomic_DNA"/>
</dbReference>
<accession>S3JEK4</accession>